<comment type="function">
    <text evidence="5">Could be a nuclease involved in processing of the 5'-end of pre-16S rRNA.</text>
</comment>
<evidence type="ECO:0000256" key="4">
    <source>
        <dbReference type="ARBA" id="ARBA00022801"/>
    </source>
</evidence>
<evidence type="ECO:0000256" key="5">
    <source>
        <dbReference type="HAMAP-Rule" id="MF_00651"/>
    </source>
</evidence>
<feature type="domain" description="YqgF/RNase H-like" evidence="6">
    <location>
        <begin position="16"/>
        <end position="116"/>
    </location>
</feature>
<keyword evidence="1 5" id="KW-0963">Cytoplasm</keyword>
<protein>
    <recommendedName>
        <fullName evidence="5">Putative pre-16S rRNA nuclease</fullName>
        <ecNumber evidence="5">3.1.-.-</ecNumber>
    </recommendedName>
</protein>
<gene>
    <name evidence="7" type="ORF">GCM10007916_02410</name>
</gene>
<organism evidence="7 8">
    <name type="scientific">Psychromonas marina</name>
    <dbReference type="NCBI Taxonomy" id="88364"/>
    <lineage>
        <taxon>Bacteria</taxon>
        <taxon>Pseudomonadati</taxon>
        <taxon>Pseudomonadota</taxon>
        <taxon>Gammaproteobacteria</taxon>
        <taxon>Alteromonadales</taxon>
        <taxon>Psychromonadaceae</taxon>
        <taxon>Psychromonas</taxon>
    </lineage>
</organism>
<evidence type="ECO:0000256" key="1">
    <source>
        <dbReference type="ARBA" id="ARBA00022490"/>
    </source>
</evidence>
<evidence type="ECO:0000259" key="6">
    <source>
        <dbReference type="SMART" id="SM00732"/>
    </source>
</evidence>
<keyword evidence="4 5" id="KW-0378">Hydrolase</keyword>
<reference evidence="8" key="1">
    <citation type="journal article" date="2019" name="Int. J. Syst. Evol. Microbiol.">
        <title>The Global Catalogue of Microorganisms (GCM) 10K type strain sequencing project: providing services to taxonomists for standard genome sequencing and annotation.</title>
        <authorList>
            <consortium name="The Broad Institute Genomics Platform"/>
            <consortium name="The Broad Institute Genome Sequencing Center for Infectious Disease"/>
            <person name="Wu L."/>
            <person name="Ma J."/>
        </authorList>
    </citation>
    <scope>NUCLEOTIDE SEQUENCE [LARGE SCALE GENOMIC DNA]</scope>
    <source>
        <strain evidence="8">NBRC 103166</strain>
    </source>
</reference>
<comment type="similarity">
    <text evidence="5">Belongs to the YqgF HJR family.</text>
</comment>
<dbReference type="InterPro" id="IPR012337">
    <property type="entry name" value="RNaseH-like_sf"/>
</dbReference>
<dbReference type="EC" id="3.1.-.-" evidence="5"/>
<keyword evidence="2 5" id="KW-0690">Ribosome biogenesis</keyword>
<evidence type="ECO:0000313" key="7">
    <source>
        <dbReference type="EMBL" id="GLS89174.1"/>
    </source>
</evidence>
<sequence>MTINMTTSTNTDKAPQTLLGFDFGTKSIGVATGQMITATAQPIDAIKANDGIPNWDTVEKVIKEWQPDLVVVGLPLNMDGTEQAITQRAKKFANRLNGRFGVKTALQDERLTTASAKEFIFERGGFKALDKGKIDSVSAALILESWMENYYHQP</sequence>
<accession>A0ABQ6DVR4</accession>
<keyword evidence="3 5" id="KW-0540">Nuclease</keyword>
<dbReference type="HAMAP" id="MF_00651">
    <property type="entry name" value="Nuclease_YqgF"/>
    <property type="match status" value="1"/>
</dbReference>
<evidence type="ECO:0000313" key="8">
    <source>
        <dbReference type="Proteomes" id="UP001157353"/>
    </source>
</evidence>
<comment type="caution">
    <text evidence="7">The sequence shown here is derived from an EMBL/GenBank/DDBJ whole genome shotgun (WGS) entry which is preliminary data.</text>
</comment>
<evidence type="ECO:0000256" key="3">
    <source>
        <dbReference type="ARBA" id="ARBA00022722"/>
    </source>
</evidence>
<dbReference type="SMART" id="SM00732">
    <property type="entry name" value="YqgFc"/>
    <property type="match status" value="1"/>
</dbReference>
<dbReference type="PANTHER" id="PTHR33317:SF4">
    <property type="entry name" value="POLYNUCLEOTIDYL TRANSFERASE, RIBONUCLEASE H-LIKE SUPERFAMILY PROTEIN"/>
    <property type="match status" value="1"/>
</dbReference>
<name>A0ABQ6DVR4_9GAMM</name>
<dbReference type="InterPro" id="IPR005227">
    <property type="entry name" value="YqgF"/>
</dbReference>
<dbReference type="InterPro" id="IPR037027">
    <property type="entry name" value="YqgF/RNaseH-like_dom_sf"/>
</dbReference>
<dbReference type="PANTHER" id="PTHR33317">
    <property type="entry name" value="POLYNUCLEOTIDYL TRANSFERASE, RIBONUCLEASE H-LIKE SUPERFAMILY PROTEIN"/>
    <property type="match status" value="1"/>
</dbReference>
<comment type="subcellular location">
    <subcellularLocation>
        <location evidence="5">Cytoplasm</location>
    </subcellularLocation>
</comment>
<dbReference type="RefSeq" id="WP_284202289.1">
    <property type="nucleotide sequence ID" value="NZ_BSPQ01000001.1"/>
</dbReference>
<dbReference type="Proteomes" id="UP001157353">
    <property type="component" value="Unassembled WGS sequence"/>
</dbReference>
<dbReference type="EMBL" id="BSPQ01000001">
    <property type="protein sequence ID" value="GLS89174.1"/>
    <property type="molecule type" value="Genomic_DNA"/>
</dbReference>
<dbReference type="CDD" id="cd16964">
    <property type="entry name" value="YqgF"/>
    <property type="match status" value="1"/>
</dbReference>
<proteinExistence type="inferred from homology"/>
<dbReference type="InterPro" id="IPR006641">
    <property type="entry name" value="YqgF/RNaseH-like_dom"/>
</dbReference>
<evidence type="ECO:0000256" key="2">
    <source>
        <dbReference type="ARBA" id="ARBA00022517"/>
    </source>
</evidence>
<dbReference type="Pfam" id="PF03652">
    <property type="entry name" value="RuvX"/>
    <property type="match status" value="1"/>
</dbReference>
<dbReference type="SUPFAM" id="SSF53098">
    <property type="entry name" value="Ribonuclease H-like"/>
    <property type="match status" value="1"/>
</dbReference>
<dbReference type="NCBIfam" id="TIGR00250">
    <property type="entry name" value="RNAse_H_YqgF"/>
    <property type="match status" value="1"/>
</dbReference>
<keyword evidence="8" id="KW-1185">Reference proteome</keyword>
<dbReference type="Gene3D" id="3.30.420.140">
    <property type="entry name" value="YqgF/RNase H-like domain"/>
    <property type="match status" value="1"/>
</dbReference>